<protein>
    <submittedName>
        <fullName evidence="1">Uncharacterized protein</fullName>
    </submittedName>
</protein>
<accession>G2YDZ9</accession>
<dbReference type="InParanoid" id="G2YDZ9"/>
<gene>
    <name evidence="1" type="ORF">BofuT4_uP092690.1</name>
</gene>
<reference evidence="2" key="1">
    <citation type="journal article" date="2011" name="PLoS Genet.">
        <title>Genomic analysis of the necrotrophic fungal pathogens Sclerotinia sclerotiorum and Botrytis cinerea.</title>
        <authorList>
            <person name="Amselem J."/>
            <person name="Cuomo C.A."/>
            <person name="van Kan J.A."/>
            <person name="Viaud M."/>
            <person name="Benito E.P."/>
            <person name="Couloux A."/>
            <person name="Coutinho P.M."/>
            <person name="de Vries R.P."/>
            <person name="Dyer P.S."/>
            <person name="Fillinger S."/>
            <person name="Fournier E."/>
            <person name="Gout L."/>
            <person name="Hahn M."/>
            <person name="Kohn L."/>
            <person name="Lapalu N."/>
            <person name="Plummer K.M."/>
            <person name="Pradier J.M."/>
            <person name="Quevillon E."/>
            <person name="Sharon A."/>
            <person name="Simon A."/>
            <person name="ten Have A."/>
            <person name="Tudzynski B."/>
            <person name="Tudzynski P."/>
            <person name="Wincker P."/>
            <person name="Andrew M."/>
            <person name="Anthouard V."/>
            <person name="Beever R.E."/>
            <person name="Beffa R."/>
            <person name="Benoit I."/>
            <person name="Bouzid O."/>
            <person name="Brault B."/>
            <person name="Chen Z."/>
            <person name="Choquer M."/>
            <person name="Collemare J."/>
            <person name="Cotton P."/>
            <person name="Danchin E.G."/>
            <person name="Da Silva C."/>
            <person name="Gautier A."/>
            <person name="Giraud C."/>
            <person name="Giraud T."/>
            <person name="Gonzalez C."/>
            <person name="Grossetete S."/>
            <person name="Guldener U."/>
            <person name="Henrissat B."/>
            <person name="Howlett B.J."/>
            <person name="Kodira C."/>
            <person name="Kretschmer M."/>
            <person name="Lappartient A."/>
            <person name="Leroch M."/>
            <person name="Levis C."/>
            <person name="Mauceli E."/>
            <person name="Neuveglise C."/>
            <person name="Oeser B."/>
            <person name="Pearson M."/>
            <person name="Poulain J."/>
            <person name="Poussereau N."/>
            <person name="Quesneville H."/>
            <person name="Rascle C."/>
            <person name="Schumacher J."/>
            <person name="Segurens B."/>
            <person name="Sexton A."/>
            <person name="Silva E."/>
            <person name="Sirven C."/>
            <person name="Soanes D.M."/>
            <person name="Talbot N.J."/>
            <person name="Templeton M."/>
            <person name="Yandava C."/>
            <person name="Yarden O."/>
            <person name="Zeng Q."/>
            <person name="Rollins J.A."/>
            <person name="Lebrun M.H."/>
            <person name="Dickman M."/>
        </authorList>
    </citation>
    <scope>NUCLEOTIDE SEQUENCE [LARGE SCALE GENOMIC DNA]</scope>
    <source>
        <strain evidence="2">T4</strain>
    </source>
</reference>
<evidence type="ECO:0000313" key="2">
    <source>
        <dbReference type="Proteomes" id="UP000008177"/>
    </source>
</evidence>
<dbReference type="EMBL" id="FQ790322">
    <property type="protein sequence ID" value="CCD49997.1"/>
    <property type="molecule type" value="Genomic_DNA"/>
</dbReference>
<name>G2YDZ9_BOTF4</name>
<evidence type="ECO:0000313" key="1">
    <source>
        <dbReference type="EMBL" id="CCD49997.1"/>
    </source>
</evidence>
<sequence length="82" mass="9244">MDGWMDGWTVVWIGWVVHVGRMDVETSNSGPARVRLAVRLAYQTHHVSSITMTVAMTNNLLAKENDDSLWADTAHFRAELAF</sequence>
<dbReference type="Proteomes" id="UP000008177">
    <property type="component" value="Unplaced contigs"/>
</dbReference>
<dbReference type="HOGENOM" id="CLU_2558041_0_0_1"/>
<proteinExistence type="predicted"/>
<organism evidence="1 2">
    <name type="scientific">Botryotinia fuckeliana (strain T4)</name>
    <name type="common">Noble rot fungus</name>
    <name type="synonym">Botrytis cinerea</name>
    <dbReference type="NCBI Taxonomy" id="999810"/>
    <lineage>
        <taxon>Eukaryota</taxon>
        <taxon>Fungi</taxon>
        <taxon>Dikarya</taxon>
        <taxon>Ascomycota</taxon>
        <taxon>Pezizomycotina</taxon>
        <taxon>Leotiomycetes</taxon>
        <taxon>Helotiales</taxon>
        <taxon>Sclerotiniaceae</taxon>
        <taxon>Botrytis</taxon>
    </lineage>
</organism>
<dbReference type="AlphaFoldDB" id="G2YDZ9"/>